<evidence type="ECO:0000313" key="2">
    <source>
        <dbReference type="EMBL" id="RUS31591.1"/>
    </source>
</evidence>
<name>A0A433QP80_9FUNG</name>
<dbReference type="InterPro" id="IPR001138">
    <property type="entry name" value="Zn2Cys6_DnaBD"/>
</dbReference>
<dbReference type="GO" id="GO:0008270">
    <property type="term" value="F:zinc ion binding"/>
    <property type="evidence" value="ECO:0007669"/>
    <property type="project" value="InterPro"/>
</dbReference>
<keyword evidence="3" id="KW-1185">Reference proteome</keyword>
<sequence>MIGSVPPWYSTAQESRQNISCILSFGNGDNDSVFGNSSTAASTSQLSQDLSSGFEDPRSYPADTLYLSYEDLPNSPVDVVPPSWCEYYSPGFESPRNPLVDALHLSRCDQWSPPVCKDLQYCPAHLRNVLANVSDLSAFDQHLSTAIEGFQNSPGDTRQLSYDQSYSRDFERFLDVIDAFPSFAYNQSSSPGVEDFQFLPNRHEVNGYLLQLAAARQTKSCPAQAGQKKLDRGDRKWVEENGLRKRIRRATEGGRTKQSCDQCRRKHGKCDGKRSSCGPCEEKGRCCTYTQKRYKKVREEGSSGNAK</sequence>
<dbReference type="CDD" id="cd00067">
    <property type="entry name" value="GAL4"/>
    <property type="match status" value="1"/>
</dbReference>
<protein>
    <recommendedName>
        <fullName evidence="1">Zn(2)-C6 fungal-type domain-containing protein</fullName>
    </recommendedName>
</protein>
<accession>A0A433QP80</accession>
<dbReference type="SMART" id="SM00066">
    <property type="entry name" value="GAL4"/>
    <property type="match status" value="1"/>
</dbReference>
<dbReference type="InterPro" id="IPR036864">
    <property type="entry name" value="Zn2-C6_fun-type_DNA-bd_sf"/>
</dbReference>
<dbReference type="Gene3D" id="4.10.240.10">
    <property type="entry name" value="Zn(2)-C6 fungal-type DNA-binding domain"/>
    <property type="match status" value="1"/>
</dbReference>
<dbReference type="Pfam" id="PF00172">
    <property type="entry name" value="Zn_clus"/>
    <property type="match status" value="1"/>
</dbReference>
<gene>
    <name evidence="2" type="ORF">BC938DRAFT_477495</name>
</gene>
<feature type="domain" description="Zn(2)-C6 fungal-type" evidence="1">
    <location>
        <begin position="259"/>
        <end position="289"/>
    </location>
</feature>
<organism evidence="2 3">
    <name type="scientific">Jimgerdemannia flammicorona</name>
    <dbReference type="NCBI Taxonomy" id="994334"/>
    <lineage>
        <taxon>Eukaryota</taxon>
        <taxon>Fungi</taxon>
        <taxon>Fungi incertae sedis</taxon>
        <taxon>Mucoromycota</taxon>
        <taxon>Mucoromycotina</taxon>
        <taxon>Endogonomycetes</taxon>
        <taxon>Endogonales</taxon>
        <taxon>Endogonaceae</taxon>
        <taxon>Jimgerdemannia</taxon>
    </lineage>
</organism>
<dbReference type="PROSITE" id="PS50048">
    <property type="entry name" value="ZN2_CY6_FUNGAL_2"/>
    <property type="match status" value="1"/>
</dbReference>
<proteinExistence type="predicted"/>
<dbReference type="PROSITE" id="PS00463">
    <property type="entry name" value="ZN2_CY6_FUNGAL_1"/>
    <property type="match status" value="1"/>
</dbReference>
<evidence type="ECO:0000259" key="1">
    <source>
        <dbReference type="PROSITE" id="PS50048"/>
    </source>
</evidence>
<dbReference type="GO" id="GO:0000981">
    <property type="term" value="F:DNA-binding transcription factor activity, RNA polymerase II-specific"/>
    <property type="evidence" value="ECO:0007669"/>
    <property type="project" value="InterPro"/>
</dbReference>
<evidence type="ECO:0000313" key="3">
    <source>
        <dbReference type="Proteomes" id="UP000274822"/>
    </source>
</evidence>
<reference evidence="2 3" key="1">
    <citation type="journal article" date="2018" name="New Phytol.">
        <title>Phylogenomics of Endogonaceae and evolution of mycorrhizas within Mucoromycota.</title>
        <authorList>
            <person name="Chang Y."/>
            <person name="Desiro A."/>
            <person name="Na H."/>
            <person name="Sandor L."/>
            <person name="Lipzen A."/>
            <person name="Clum A."/>
            <person name="Barry K."/>
            <person name="Grigoriev I.V."/>
            <person name="Martin F.M."/>
            <person name="Stajich J.E."/>
            <person name="Smith M.E."/>
            <person name="Bonito G."/>
            <person name="Spatafora J.W."/>
        </authorList>
    </citation>
    <scope>NUCLEOTIDE SEQUENCE [LARGE SCALE GENOMIC DNA]</scope>
    <source>
        <strain evidence="2 3">AD002</strain>
    </source>
</reference>
<dbReference type="Proteomes" id="UP000274822">
    <property type="component" value="Unassembled WGS sequence"/>
</dbReference>
<comment type="caution">
    <text evidence="2">The sequence shown here is derived from an EMBL/GenBank/DDBJ whole genome shotgun (WGS) entry which is preliminary data.</text>
</comment>
<dbReference type="SUPFAM" id="SSF57701">
    <property type="entry name" value="Zn2/Cys6 DNA-binding domain"/>
    <property type="match status" value="1"/>
</dbReference>
<dbReference type="AlphaFoldDB" id="A0A433QP80"/>
<dbReference type="EMBL" id="RBNJ01002788">
    <property type="protein sequence ID" value="RUS31591.1"/>
    <property type="molecule type" value="Genomic_DNA"/>
</dbReference>